<reference evidence="5 6" key="1">
    <citation type="submission" date="2023-06" db="EMBL/GenBank/DDBJ databases">
        <title>Draft genome sequence of Gleimia hominis type strain CCUG 57540T.</title>
        <authorList>
            <person name="Salva-Serra F."/>
            <person name="Cardew S."/>
            <person name="Jensie Markopoulos S."/>
            <person name="Ohlen M."/>
            <person name="Inganas E."/>
            <person name="Svensson-Stadler L."/>
            <person name="Moore E.R.B."/>
        </authorList>
    </citation>
    <scope>NUCLEOTIDE SEQUENCE [LARGE SCALE GENOMIC DNA]</scope>
    <source>
        <strain evidence="5 6">CCUG 57540</strain>
    </source>
</reference>
<dbReference type="Proteomes" id="UP001247542">
    <property type="component" value="Unassembled WGS sequence"/>
</dbReference>
<dbReference type="InterPro" id="IPR050922">
    <property type="entry name" value="LytR/CpsA/Psr_CW_biosynth"/>
</dbReference>
<evidence type="ECO:0000256" key="1">
    <source>
        <dbReference type="ARBA" id="ARBA00006068"/>
    </source>
</evidence>
<keyword evidence="3" id="KW-0812">Transmembrane</keyword>
<evidence type="ECO:0000256" key="2">
    <source>
        <dbReference type="SAM" id="MobiDB-lite"/>
    </source>
</evidence>
<keyword evidence="3" id="KW-0472">Membrane</keyword>
<dbReference type="RefSeq" id="WP_313272780.1">
    <property type="nucleotide sequence ID" value="NZ_JASXSX010000001.1"/>
</dbReference>
<gene>
    <name evidence="5" type="ORF">QS713_04540</name>
</gene>
<dbReference type="NCBIfam" id="TIGR00350">
    <property type="entry name" value="lytR_cpsA_psr"/>
    <property type="match status" value="1"/>
</dbReference>
<dbReference type="PANTHER" id="PTHR33392">
    <property type="entry name" value="POLYISOPRENYL-TEICHOIC ACID--PEPTIDOGLYCAN TEICHOIC ACID TRANSFERASE TAGU"/>
    <property type="match status" value="1"/>
</dbReference>
<keyword evidence="6" id="KW-1185">Reference proteome</keyword>
<feature type="transmembrane region" description="Helical" evidence="3">
    <location>
        <begin position="57"/>
        <end position="78"/>
    </location>
</feature>
<organism evidence="5 6">
    <name type="scientific">Gleimia hominis</name>
    <dbReference type="NCBI Taxonomy" id="595468"/>
    <lineage>
        <taxon>Bacteria</taxon>
        <taxon>Bacillati</taxon>
        <taxon>Actinomycetota</taxon>
        <taxon>Actinomycetes</taxon>
        <taxon>Actinomycetales</taxon>
        <taxon>Actinomycetaceae</taxon>
        <taxon>Gleimia</taxon>
    </lineage>
</organism>
<evidence type="ECO:0000313" key="5">
    <source>
        <dbReference type="EMBL" id="MDT3767333.1"/>
    </source>
</evidence>
<accession>A0ABU3IAC9</accession>
<dbReference type="EMBL" id="JASXSX010000001">
    <property type="protein sequence ID" value="MDT3767333.1"/>
    <property type="molecule type" value="Genomic_DNA"/>
</dbReference>
<dbReference type="Gene3D" id="3.40.630.190">
    <property type="entry name" value="LCP protein"/>
    <property type="match status" value="1"/>
</dbReference>
<comment type="caution">
    <text evidence="5">The sequence shown here is derived from an EMBL/GenBank/DDBJ whole genome shotgun (WGS) entry which is preliminary data.</text>
</comment>
<evidence type="ECO:0000313" key="6">
    <source>
        <dbReference type="Proteomes" id="UP001247542"/>
    </source>
</evidence>
<name>A0ABU3IAC9_9ACTO</name>
<feature type="compositionally biased region" description="Basic and acidic residues" evidence="2">
    <location>
        <begin position="402"/>
        <end position="419"/>
    </location>
</feature>
<evidence type="ECO:0000256" key="3">
    <source>
        <dbReference type="SAM" id="Phobius"/>
    </source>
</evidence>
<protein>
    <submittedName>
        <fullName evidence="5">LCP family protein</fullName>
    </submittedName>
</protein>
<comment type="similarity">
    <text evidence="1">Belongs to the LytR/CpsA/Psr (LCP) family.</text>
</comment>
<keyword evidence="3" id="KW-1133">Transmembrane helix</keyword>
<feature type="region of interest" description="Disordered" evidence="2">
    <location>
        <begin position="402"/>
        <end position="433"/>
    </location>
</feature>
<proteinExistence type="inferred from homology"/>
<dbReference type="Pfam" id="PF03816">
    <property type="entry name" value="LytR_cpsA_psr"/>
    <property type="match status" value="1"/>
</dbReference>
<feature type="domain" description="Cell envelope-related transcriptional attenuator" evidence="4">
    <location>
        <begin position="136"/>
        <end position="301"/>
    </location>
</feature>
<sequence>MSTNTPNDPTPDTIQRNVKRRAEDALTLSFPRRSRVRKKQKYRHATDLKTKSRWKKYVALAALAAVLFAVTFGGLLYYDLKNSLDNNALNLDSFEDHNKQPNLVDSYAGKALNVLVVGSDQRADQDFNQDNEEGMRNDVTMVLHISADRSRAQFIAIPRDTLMNLPACKLTNGSQTVPHYGQFNWALGLGAQENPKNMAAGVACVKKTTEALTGIDINEVMVVDFDGFIKTVETLGGIEMCFDEPIHDYEADLNIEAGCHVLNGDQALAYARLRHSLGSGSDLDRITRQQQMIGKIVATAKEKGLGDSLQLYNFVKTALESVKTSKNLTNLSVSAGLANSLKDIPGSGVQFSTMPVDPDLQDSNRVVPNQDTENMWNALKNDKPFPAGTTYRTMDGSWFKVREDGSLEPDKEHSKDYDKPNQQYVPERPRTNG</sequence>
<dbReference type="PANTHER" id="PTHR33392:SF6">
    <property type="entry name" value="POLYISOPRENYL-TEICHOIC ACID--PEPTIDOGLYCAN TEICHOIC ACID TRANSFERASE TAGU"/>
    <property type="match status" value="1"/>
</dbReference>
<dbReference type="InterPro" id="IPR004474">
    <property type="entry name" value="LytR_CpsA_psr"/>
</dbReference>
<evidence type="ECO:0000259" key="4">
    <source>
        <dbReference type="Pfam" id="PF03816"/>
    </source>
</evidence>